<keyword evidence="2" id="KW-0812">Transmembrane</keyword>
<feature type="region of interest" description="Disordered" evidence="1">
    <location>
        <begin position="121"/>
        <end position="146"/>
    </location>
</feature>
<feature type="transmembrane region" description="Helical" evidence="2">
    <location>
        <begin position="93"/>
        <end position="115"/>
    </location>
</feature>
<dbReference type="EMBL" id="CP116968">
    <property type="protein sequence ID" value="WNM61420.1"/>
    <property type="molecule type" value="Genomic_DNA"/>
</dbReference>
<name>A0AA96GJD6_9BACT</name>
<feature type="transmembrane region" description="Helical" evidence="2">
    <location>
        <begin position="20"/>
        <end position="47"/>
    </location>
</feature>
<sequence>MNDHVWHQLNAVLGSLTVTVGLWLLVGALSVPMGMALAIGLALLLAWKSPSIGIIWAISTLLLGVESLAWPIMQMADLQKLGPEPPLEELERIFTAVLFGLFSGVFWMTFAYGIFKRTREKNTSTSPSTTLPKTKNQKKQSRRRSG</sequence>
<reference evidence="3 4" key="1">
    <citation type="submission" date="2023-01" db="EMBL/GenBank/DDBJ databases">
        <title>Cultivation and genomic characterization of new, ubiquitous marine nitrite-oxidizing bacteria from the Nitrospirales.</title>
        <authorList>
            <person name="Mueller A.J."/>
            <person name="Daebeler A."/>
            <person name="Herbold C.W."/>
            <person name="Kirkegaard R.H."/>
            <person name="Daims H."/>
        </authorList>
    </citation>
    <scope>NUCLEOTIDE SEQUENCE [LARGE SCALE GENOMIC DNA]</scope>
    <source>
        <strain evidence="3 4">DK</strain>
    </source>
</reference>
<protein>
    <submittedName>
        <fullName evidence="3">Uncharacterized protein</fullName>
    </submittedName>
</protein>
<keyword evidence="2" id="KW-1133">Transmembrane helix</keyword>
<dbReference type="KEGG" id="nneo:PQG83_16915"/>
<evidence type="ECO:0000313" key="3">
    <source>
        <dbReference type="EMBL" id="WNM61420.1"/>
    </source>
</evidence>
<accession>A0AA96GJD6</accession>
<dbReference type="Proteomes" id="UP001302494">
    <property type="component" value="Chromosome"/>
</dbReference>
<dbReference type="RefSeq" id="WP_312743549.1">
    <property type="nucleotide sequence ID" value="NZ_CP116968.1"/>
</dbReference>
<evidence type="ECO:0000256" key="2">
    <source>
        <dbReference type="SAM" id="Phobius"/>
    </source>
</evidence>
<evidence type="ECO:0000256" key="1">
    <source>
        <dbReference type="SAM" id="MobiDB-lite"/>
    </source>
</evidence>
<feature type="transmembrane region" description="Helical" evidence="2">
    <location>
        <begin position="54"/>
        <end position="73"/>
    </location>
</feature>
<gene>
    <name evidence="3" type="ORF">PQG83_16915</name>
</gene>
<feature type="compositionally biased region" description="Low complexity" evidence="1">
    <location>
        <begin position="123"/>
        <end position="134"/>
    </location>
</feature>
<organism evidence="3 4">
    <name type="scientific">Candidatus Nitrospira neomarina</name>
    <dbReference type="NCBI Taxonomy" id="3020899"/>
    <lineage>
        <taxon>Bacteria</taxon>
        <taxon>Pseudomonadati</taxon>
        <taxon>Nitrospirota</taxon>
        <taxon>Nitrospiria</taxon>
        <taxon>Nitrospirales</taxon>
        <taxon>Nitrospiraceae</taxon>
        <taxon>Nitrospira</taxon>
    </lineage>
</organism>
<feature type="compositionally biased region" description="Basic residues" evidence="1">
    <location>
        <begin position="135"/>
        <end position="146"/>
    </location>
</feature>
<proteinExistence type="predicted"/>
<keyword evidence="4" id="KW-1185">Reference proteome</keyword>
<dbReference type="AlphaFoldDB" id="A0AA96GJD6"/>
<keyword evidence="2" id="KW-0472">Membrane</keyword>
<evidence type="ECO:0000313" key="4">
    <source>
        <dbReference type="Proteomes" id="UP001302494"/>
    </source>
</evidence>